<dbReference type="PANTHER" id="PTHR33542">
    <property type="entry name" value="SIROHYDROCHLORIN FERROCHELATASE, CHLOROPLASTIC"/>
    <property type="match status" value="1"/>
</dbReference>
<organism evidence="3 4">
    <name type="scientific">Rosistilla carotiformis</name>
    <dbReference type="NCBI Taxonomy" id="2528017"/>
    <lineage>
        <taxon>Bacteria</taxon>
        <taxon>Pseudomonadati</taxon>
        <taxon>Planctomycetota</taxon>
        <taxon>Planctomycetia</taxon>
        <taxon>Pirellulales</taxon>
        <taxon>Pirellulaceae</taxon>
        <taxon>Rosistilla</taxon>
    </lineage>
</organism>
<keyword evidence="1" id="KW-0479">Metal-binding</keyword>
<sequence length="279" mass="30085">MKTSESSDPHRPVSHDALPAAMQACTRPGYLLIGHGTRDLGGTQEFLQLGAVLGQLLAPAPVEACFLELQQPTIGEAWQRMVASGVDGIYAMPLLLFAAGHAKRDIPEELQAACDAAIGESRGLPFVQTPPLQCHPKLLELSAIRAQQAIDAAGGVDRARTALVMVGRGSLDDGATAEMYRFSELRGQSLRPAVVRTGFVAMARPDLAAVLDEVAQLPEIDTIVVQPHLLFQGDLNQRVMQMVDVAADRHRDRRWIAVDRLGPDPRLAQALIELAAEID</sequence>
<dbReference type="OrthoDB" id="9797895at2"/>
<dbReference type="InterPro" id="IPR050963">
    <property type="entry name" value="Sirohydro_Cobaltochel/CbiX"/>
</dbReference>
<dbReference type="InterPro" id="IPR002762">
    <property type="entry name" value="CbiX-like"/>
</dbReference>
<dbReference type="Gene3D" id="3.40.50.1400">
    <property type="match status" value="2"/>
</dbReference>
<dbReference type="SUPFAM" id="SSF53800">
    <property type="entry name" value="Chelatase"/>
    <property type="match status" value="1"/>
</dbReference>
<reference evidence="3 4" key="1">
    <citation type="submission" date="2019-02" db="EMBL/GenBank/DDBJ databases">
        <title>Deep-cultivation of Planctomycetes and their phenomic and genomic characterization uncovers novel biology.</title>
        <authorList>
            <person name="Wiegand S."/>
            <person name="Jogler M."/>
            <person name="Boedeker C."/>
            <person name="Pinto D."/>
            <person name="Vollmers J."/>
            <person name="Rivas-Marin E."/>
            <person name="Kohn T."/>
            <person name="Peeters S.H."/>
            <person name="Heuer A."/>
            <person name="Rast P."/>
            <person name="Oberbeckmann S."/>
            <person name="Bunk B."/>
            <person name="Jeske O."/>
            <person name="Meyerdierks A."/>
            <person name="Storesund J.E."/>
            <person name="Kallscheuer N."/>
            <person name="Luecker S."/>
            <person name="Lage O.M."/>
            <person name="Pohl T."/>
            <person name="Merkel B.J."/>
            <person name="Hornburger P."/>
            <person name="Mueller R.-W."/>
            <person name="Bruemmer F."/>
            <person name="Labrenz M."/>
            <person name="Spormann A.M."/>
            <person name="Op den Camp H."/>
            <person name="Overmann J."/>
            <person name="Amann R."/>
            <person name="Jetten M.S.M."/>
            <person name="Mascher T."/>
            <person name="Medema M.H."/>
            <person name="Devos D.P."/>
            <person name="Kaster A.-K."/>
            <person name="Ovreas L."/>
            <person name="Rohde M."/>
            <person name="Galperin M.Y."/>
            <person name="Jogler C."/>
        </authorList>
    </citation>
    <scope>NUCLEOTIDE SEQUENCE [LARGE SCALE GENOMIC DNA]</scope>
    <source>
        <strain evidence="3 4">Poly24</strain>
    </source>
</reference>
<dbReference type="Proteomes" id="UP000315082">
    <property type="component" value="Chromosome"/>
</dbReference>
<keyword evidence="4" id="KW-1185">Reference proteome</keyword>
<dbReference type="GO" id="GO:0016852">
    <property type="term" value="F:sirohydrochlorin cobaltochelatase activity"/>
    <property type="evidence" value="ECO:0007669"/>
    <property type="project" value="UniProtKB-EC"/>
</dbReference>
<dbReference type="EMBL" id="CP036348">
    <property type="protein sequence ID" value="QDV70218.1"/>
    <property type="molecule type" value="Genomic_DNA"/>
</dbReference>
<dbReference type="Pfam" id="PF01903">
    <property type="entry name" value="CbiX"/>
    <property type="match status" value="2"/>
</dbReference>
<keyword evidence="2 3" id="KW-0456">Lyase</keyword>
<accession>A0A518JXF7</accession>
<dbReference type="KEGG" id="rcf:Poly24_39370"/>
<dbReference type="PANTHER" id="PTHR33542:SF3">
    <property type="entry name" value="SIROHYDROCHLORIN FERROCHELATASE, CHLOROPLASTIC"/>
    <property type="match status" value="1"/>
</dbReference>
<dbReference type="GO" id="GO:0046872">
    <property type="term" value="F:metal ion binding"/>
    <property type="evidence" value="ECO:0007669"/>
    <property type="project" value="UniProtKB-KW"/>
</dbReference>
<gene>
    <name evidence="3" type="primary">cbiX</name>
    <name evidence="3" type="ORF">Poly24_39370</name>
</gene>
<dbReference type="CDD" id="cd03416">
    <property type="entry name" value="CbiX_SirB_N"/>
    <property type="match status" value="1"/>
</dbReference>
<protein>
    <submittedName>
        <fullName evidence="3">Sirohydrochlorin cobaltochelatase</fullName>
        <ecNumber evidence="3">4.99.1.3</ecNumber>
    </submittedName>
</protein>
<dbReference type="EC" id="4.99.1.3" evidence="3"/>
<name>A0A518JXF7_9BACT</name>
<dbReference type="AlphaFoldDB" id="A0A518JXF7"/>
<proteinExistence type="predicted"/>
<evidence type="ECO:0000256" key="2">
    <source>
        <dbReference type="ARBA" id="ARBA00023239"/>
    </source>
</evidence>
<evidence type="ECO:0000256" key="1">
    <source>
        <dbReference type="ARBA" id="ARBA00022723"/>
    </source>
</evidence>
<evidence type="ECO:0000313" key="3">
    <source>
        <dbReference type="EMBL" id="QDV70218.1"/>
    </source>
</evidence>
<evidence type="ECO:0000313" key="4">
    <source>
        <dbReference type="Proteomes" id="UP000315082"/>
    </source>
</evidence>